<evidence type="ECO:0000256" key="6">
    <source>
        <dbReference type="ARBA" id="ARBA00023170"/>
    </source>
</evidence>
<evidence type="ECO:0000256" key="5">
    <source>
        <dbReference type="ARBA" id="ARBA00023136"/>
    </source>
</evidence>
<feature type="domain" description="G-protein coupled receptors family 1 profile" evidence="8">
    <location>
        <begin position="61"/>
        <end position="343"/>
    </location>
</feature>
<feature type="transmembrane region" description="Helical" evidence="7">
    <location>
        <begin position="322"/>
        <end position="347"/>
    </location>
</feature>
<dbReference type="OrthoDB" id="2101615at2759"/>
<dbReference type="AlphaFoldDB" id="A0A1W0WI48"/>
<dbReference type="GO" id="GO:0005886">
    <property type="term" value="C:plasma membrane"/>
    <property type="evidence" value="ECO:0007669"/>
    <property type="project" value="UniProtKB-SubCell"/>
</dbReference>
<keyword evidence="10" id="KW-1185">Reference proteome</keyword>
<evidence type="ECO:0000313" key="9">
    <source>
        <dbReference type="EMBL" id="OQV14857.1"/>
    </source>
</evidence>
<comment type="caution">
    <text evidence="9">The sequence shown here is derived from an EMBL/GenBank/DDBJ whole genome shotgun (WGS) entry which is preliminary data.</text>
</comment>
<dbReference type="Proteomes" id="UP000192578">
    <property type="component" value="Unassembled WGS sequence"/>
</dbReference>
<evidence type="ECO:0000256" key="1">
    <source>
        <dbReference type="ARBA" id="ARBA00004651"/>
    </source>
</evidence>
<keyword evidence="4 7" id="KW-1133">Transmembrane helix</keyword>
<evidence type="ECO:0000256" key="3">
    <source>
        <dbReference type="ARBA" id="ARBA00022692"/>
    </source>
</evidence>
<dbReference type="PROSITE" id="PS50262">
    <property type="entry name" value="G_PROTEIN_RECEP_F1_2"/>
    <property type="match status" value="1"/>
</dbReference>
<evidence type="ECO:0000259" key="8">
    <source>
        <dbReference type="PROSITE" id="PS50262"/>
    </source>
</evidence>
<keyword evidence="3 7" id="KW-0812">Transmembrane</keyword>
<evidence type="ECO:0000256" key="7">
    <source>
        <dbReference type="SAM" id="Phobius"/>
    </source>
</evidence>
<dbReference type="InterPro" id="IPR000276">
    <property type="entry name" value="GPCR_Rhodpsn"/>
</dbReference>
<protein>
    <recommendedName>
        <fullName evidence="8">G-protein coupled receptors family 1 profile domain-containing protein</fullName>
    </recommendedName>
</protein>
<keyword evidence="6" id="KW-0675">Receptor</keyword>
<comment type="subcellular location">
    <subcellularLocation>
        <location evidence="1">Cell membrane</location>
        <topology evidence="1">Multi-pass membrane protein</topology>
    </subcellularLocation>
</comment>
<accession>A0A1W0WI48</accession>
<feature type="transmembrane region" description="Helical" evidence="7">
    <location>
        <begin position="49"/>
        <end position="70"/>
    </location>
</feature>
<feature type="transmembrane region" description="Helical" evidence="7">
    <location>
        <begin position="213"/>
        <end position="236"/>
    </location>
</feature>
<evidence type="ECO:0000313" key="10">
    <source>
        <dbReference type="Proteomes" id="UP000192578"/>
    </source>
</evidence>
<dbReference type="SUPFAM" id="SSF81321">
    <property type="entry name" value="Family A G protein-coupled receptor-like"/>
    <property type="match status" value="1"/>
</dbReference>
<dbReference type="PRINTS" id="PR00237">
    <property type="entry name" value="GPCRRHODOPSN"/>
</dbReference>
<feature type="transmembrane region" description="Helical" evidence="7">
    <location>
        <begin position="122"/>
        <end position="143"/>
    </location>
</feature>
<dbReference type="EMBL" id="MTYJ01000098">
    <property type="protein sequence ID" value="OQV14857.1"/>
    <property type="molecule type" value="Genomic_DNA"/>
</dbReference>
<evidence type="ECO:0000256" key="4">
    <source>
        <dbReference type="ARBA" id="ARBA00022989"/>
    </source>
</evidence>
<dbReference type="Gene3D" id="1.20.1070.10">
    <property type="entry name" value="Rhodopsin 7-helix transmembrane proteins"/>
    <property type="match status" value="1"/>
</dbReference>
<name>A0A1W0WI48_HYPEX</name>
<keyword evidence="5 7" id="KW-0472">Membrane</keyword>
<feature type="transmembrane region" description="Helical" evidence="7">
    <location>
        <begin position="82"/>
        <end position="110"/>
    </location>
</feature>
<gene>
    <name evidence="9" type="ORF">BV898_11004</name>
</gene>
<feature type="transmembrane region" description="Helical" evidence="7">
    <location>
        <begin position="291"/>
        <end position="310"/>
    </location>
</feature>
<sequence length="360" mass="40547">MSIAWNDRFLQFFADSKMFPNNSLNVSFLFGFNETAPVRVRVPDRFRGTFAMVTFVLGFIFNGTLLLVFARNRSLRTPFNVYIMNLLIGNMVCIILGFPFMALYLYAGFLEMWLVGDFACTVYLYGQILVAACVFGCHVLIAINRMGSSLPVSYRSGTPFGQPSSCARECGYVHAYIMPGLIIDTVSYRRLINPYWCITNIPKQPVYFAVGQILLFDVPELVILSALPIIGLARVARWRKKQLRRLAPQRSVPIPLTSLVGSGSVATPSVAPSAVAHPTTGTRQRSRGLQVLALLTLSVLICWTPNVVYYTMLNFVRLRTSFAFITAQMILLSFQMIFDPLLFLLALKPLRDGLRRFWQS</sequence>
<keyword evidence="2" id="KW-1003">Cell membrane</keyword>
<dbReference type="PANTHER" id="PTHR24241">
    <property type="entry name" value="NEUROPEPTIDE RECEPTOR-RELATED G-PROTEIN COUPLED RECEPTOR"/>
    <property type="match status" value="1"/>
</dbReference>
<dbReference type="GO" id="GO:0004930">
    <property type="term" value="F:G protein-coupled receptor activity"/>
    <property type="evidence" value="ECO:0007669"/>
    <property type="project" value="InterPro"/>
</dbReference>
<dbReference type="Pfam" id="PF00001">
    <property type="entry name" value="7tm_1"/>
    <property type="match status" value="1"/>
</dbReference>
<reference evidence="10" key="1">
    <citation type="submission" date="2017-01" db="EMBL/GenBank/DDBJ databases">
        <title>Comparative genomics of anhydrobiosis in the tardigrade Hypsibius dujardini.</title>
        <authorList>
            <person name="Yoshida Y."/>
            <person name="Koutsovoulos G."/>
            <person name="Laetsch D."/>
            <person name="Stevens L."/>
            <person name="Kumar S."/>
            <person name="Horikawa D."/>
            <person name="Ishino K."/>
            <person name="Komine S."/>
            <person name="Tomita M."/>
            <person name="Blaxter M."/>
            <person name="Arakawa K."/>
        </authorList>
    </citation>
    <scope>NUCLEOTIDE SEQUENCE [LARGE SCALE GENOMIC DNA]</scope>
    <source>
        <strain evidence="10">Z151</strain>
    </source>
</reference>
<proteinExistence type="predicted"/>
<organism evidence="9 10">
    <name type="scientific">Hypsibius exemplaris</name>
    <name type="common">Freshwater tardigrade</name>
    <dbReference type="NCBI Taxonomy" id="2072580"/>
    <lineage>
        <taxon>Eukaryota</taxon>
        <taxon>Metazoa</taxon>
        <taxon>Ecdysozoa</taxon>
        <taxon>Tardigrada</taxon>
        <taxon>Eutardigrada</taxon>
        <taxon>Parachela</taxon>
        <taxon>Hypsibioidea</taxon>
        <taxon>Hypsibiidae</taxon>
        <taxon>Hypsibius</taxon>
    </lineage>
</organism>
<dbReference type="CDD" id="cd00637">
    <property type="entry name" value="7tm_classA_rhodopsin-like"/>
    <property type="match status" value="1"/>
</dbReference>
<dbReference type="InterPro" id="IPR017452">
    <property type="entry name" value="GPCR_Rhodpsn_7TM"/>
</dbReference>
<evidence type="ECO:0000256" key="2">
    <source>
        <dbReference type="ARBA" id="ARBA00022475"/>
    </source>
</evidence>